<dbReference type="PANTHER" id="PTHR43806:SF11">
    <property type="entry name" value="CEREVISIN-RELATED"/>
    <property type="match status" value="1"/>
</dbReference>
<evidence type="ECO:0000313" key="11">
    <source>
        <dbReference type="Proteomes" id="UP001169764"/>
    </source>
</evidence>
<evidence type="ECO:0000313" key="10">
    <source>
        <dbReference type="EMBL" id="MDO6416668.1"/>
    </source>
</evidence>
<dbReference type="PROSITE" id="PS51257">
    <property type="entry name" value="PROKAR_LIPOPROTEIN"/>
    <property type="match status" value="1"/>
</dbReference>
<feature type="signal peptide" evidence="8">
    <location>
        <begin position="1"/>
        <end position="21"/>
    </location>
</feature>
<proteinExistence type="inferred from homology"/>
<protein>
    <submittedName>
        <fullName evidence="10">S8 family peptidase</fullName>
        <ecNumber evidence="10">3.4.-.-</ecNumber>
    </submittedName>
</protein>
<name>A0ABT8YFK9_9SPHN</name>
<keyword evidence="11" id="KW-1185">Reference proteome</keyword>
<accession>A0ABT8YFK9</accession>
<evidence type="ECO:0000256" key="7">
    <source>
        <dbReference type="SAM" id="MobiDB-lite"/>
    </source>
</evidence>
<gene>
    <name evidence="10" type="ORF">Q4F19_19950</name>
</gene>
<comment type="similarity">
    <text evidence="1 6">Belongs to the peptidase S8 family.</text>
</comment>
<dbReference type="PROSITE" id="PS00138">
    <property type="entry name" value="SUBTILASE_SER"/>
    <property type="match status" value="1"/>
</dbReference>
<evidence type="ECO:0000256" key="2">
    <source>
        <dbReference type="ARBA" id="ARBA00022670"/>
    </source>
</evidence>
<dbReference type="InterPro" id="IPR034061">
    <property type="entry name" value="Peptidases_S8_Autotransporter"/>
</dbReference>
<reference evidence="10" key="1">
    <citation type="submission" date="2023-07" db="EMBL/GenBank/DDBJ databases">
        <authorList>
            <person name="Kim M."/>
        </authorList>
    </citation>
    <scope>NUCLEOTIDE SEQUENCE</scope>
    <source>
        <strain evidence="10">BIUV-7</strain>
    </source>
</reference>
<evidence type="ECO:0000256" key="5">
    <source>
        <dbReference type="ARBA" id="ARBA00022825"/>
    </source>
</evidence>
<evidence type="ECO:0000256" key="4">
    <source>
        <dbReference type="ARBA" id="ARBA00022801"/>
    </source>
</evidence>
<evidence type="ECO:0000256" key="1">
    <source>
        <dbReference type="ARBA" id="ARBA00011073"/>
    </source>
</evidence>
<evidence type="ECO:0000256" key="6">
    <source>
        <dbReference type="PROSITE-ProRule" id="PRU01240"/>
    </source>
</evidence>
<keyword evidence="3 8" id="KW-0732">Signal</keyword>
<feature type="chain" id="PRO_5046903186" evidence="8">
    <location>
        <begin position="22"/>
        <end position="766"/>
    </location>
</feature>
<dbReference type="PROSITE" id="PS51892">
    <property type="entry name" value="SUBTILASE"/>
    <property type="match status" value="1"/>
</dbReference>
<feature type="domain" description="Peptidase S8/S53" evidence="9">
    <location>
        <begin position="96"/>
        <end position="356"/>
    </location>
</feature>
<dbReference type="InterPro" id="IPR023828">
    <property type="entry name" value="Peptidase_S8_Ser-AS"/>
</dbReference>
<sequence length="766" mass="77591">MSSRGMKARMCLAAAPLALLAGCGGGGGGGVGSTPTPTTTTPTTTTPTVTPTVVTPTVTNPTVAIPAANYDDAEYRRSNGATDIGAVTAYNAGSNGTGVTIAVVDTGIATVGSEFSGRLSTASRAFGGNTSVTDVDGHGTAISAIAAAARNGSDVQGIAWGATVLALRADTTGTCGTTDGCKFGDSSLASAIDYARTNGAKVINLSLGGSAANGMLTTAIQRATAAGIIVVVAAGNDGNASPDAFAQVAAAQGTSGLVIIAGSHDATGAISSFSDRAGTFGQFYLTALGERVRAFNQNGEAYLYSGTSFSTPGIAAAVALIEQAFPSLTAAQVVDILYKSATDAGAAGTDDVYGRGLLNLAKAFQPIGTASLAGSAVPVSSTDTTVLSPAMGDSSLTPSSLGSAIILDSYGRAFEMGLSGRTIRTGAGRPLRDGLRTDLLTQNTDLGAVSVATTVARRFADEPWTGFAQRGLAGNEQRIRPSSGAIVSRFSPGFATGMAFGEGAASLASRLDPSAGEGSFLSARSPATATDMARRPQFALAVRRSDGGIDFHMEAEQGRMARALPTDTLEPSYAQMRVGLGRRVGRLLMNGYLGTLREAHSLLGARLAPALGAGGATTRFIDMDAKLDLGRGWSANGGVRRSWTEGTEGGVLASADLRSMAASLGLVREGATNRIGLRLALPTRVTGGGLGLIVPTSYDYTTGAIGYETRFIGLAPKGRESDVEANAGLRLGEGWLETNLFWRRQPGNIAAAPDDLGAGLRYNLGF</sequence>
<dbReference type="PANTHER" id="PTHR43806">
    <property type="entry name" value="PEPTIDASE S8"/>
    <property type="match status" value="1"/>
</dbReference>
<dbReference type="GO" id="GO:0016787">
    <property type="term" value="F:hydrolase activity"/>
    <property type="evidence" value="ECO:0007669"/>
    <property type="project" value="UniProtKB-KW"/>
</dbReference>
<dbReference type="PRINTS" id="PR00723">
    <property type="entry name" value="SUBTILISIN"/>
</dbReference>
<organism evidence="10 11">
    <name type="scientific">Sphingomonas natans</name>
    <dbReference type="NCBI Taxonomy" id="3063330"/>
    <lineage>
        <taxon>Bacteria</taxon>
        <taxon>Pseudomonadati</taxon>
        <taxon>Pseudomonadota</taxon>
        <taxon>Alphaproteobacteria</taxon>
        <taxon>Sphingomonadales</taxon>
        <taxon>Sphingomonadaceae</taxon>
        <taxon>Sphingomonas</taxon>
    </lineage>
</organism>
<evidence type="ECO:0000256" key="3">
    <source>
        <dbReference type="ARBA" id="ARBA00022729"/>
    </source>
</evidence>
<dbReference type="Proteomes" id="UP001169764">
    <property type="component" value="Unassembled WGS sequence"/>
</dbReference>
<dbReference type="Gene3D" id="3.40.50.200">
    <property type="entry name" value="Peptidase S8/S53 domain"/>
    <property type="match status" value="1"/>
</dbReference>
<evidence type="ECO:0000259" key="9">
    <source>
        <dbReference type="Pfam" id="PF00082"/>
    </source>
</evidence>
<comment type="caution">
    <text evidence="10">The sequence shown here is derived from an EMBL/GenBank/DDBJ whole genome shotgun (WGS) entry which is preliminary data.</text>
</comment>
<keyword evidence="4 6" id="KW-0378">Hydrolase</keyword>
<dbReference type="InterPro" id="IPR050131">
    <property type="entry name" value="Peptidase_S8_subtilisin-like"/>
</dbReference>
<feature type="compositionally biased region" description="Low complexity" evidence="7">
    <location>
        <begin position="33"/>
        <end position="53"/>
    </location>
</feature>
<feature type="active site" description="Charge relay system" evidence="6">
    <location>
        <position position="105"/>
    </location>
</feature>
<dbReference type="InterPro" id="IPR015500">
    <property type="entry name" value="Peptidase_S8_subtilisin-rel"/>
</dbReference>
<evidence type="ECO:0000256" key="8">
    <source>
        <dbReference type="SAM" id="SignalP"/>
    </source>
</evidence>
<dbReference type="InterPro" id="IPR036852">
    <property type="entry name" value="Peptidase_S8/S53_dom_sf"/>
</dbReference>
<dbReference type="RefSeq" id="WP_303546401.1">
    <property type="nucleotide sequence ID" value="NZ_JAUOTP010000011.1"/>
</dbReference>
<dbReference type="CDD" id="cd04848">
    <property type="entry name" value="Peptidases_S8_Autotransporter_serine_protease_like"/>
    <property type="match status" value="1"/>
</dbReference>
<dbReference type="SUPFAM" id="SSF52743">
    <property type="entry name" value="Subtilisin-like"/>
    <property type="match status" value="1"/>
</dbReference>
<feature type="active site" description="Charge relay system" evidence="6">
    <location>
        <position position="138"/>
    </location>
</feature>
<dbReference type="Pfam" id="PF00082">
    <property type="entry name" value="Peptidase_S8"/>
    <property type="match status" value="1"/>
</dbReference>
<feature type="active site" description="Charge relay system" evidence="6">
    <location>
        <position position="308"/>
    </location>
</feature>
<dbReference type="InterPro" id="IPR000209">
    <property type="entry name" value="Peptidase_S8/S53_dom"/>
</dbReference>
<keyword evidence="2 6" id="KW-0645">Protease</keyword>
<feature type="region of interest" description="Disordered" evidence="7">
    <location>
        <begin position="30"/>
        <end position="53"/>
    </location>
</feature>
<dbReference type="EMBL" id="JAUOTP010000011">
    <property type="protein sequence ID" value="MDO6416668.1"/>
    <property type="molecule type" value="Genomic_DNA"/>
</dbReference>
<dbReference type="EC" id="3.4.-.-" evidence="10"/>
<keyword evidence="5 6" id="KW-0720">Serine protease</keyword>